<dbReference type="Gene3D" id="3.40.50.300">
    <property type="entry name" value="P-loop containing nucleotide triphosphate hydrolases"/>
    <property type="match status" value="1"/>
</dbReference>
<keyword evidence="2" id="KW-0342">GTP-binding</keyword>
<comment type="caution">
    <text evidence="4">The sequence shown here is derived from an EMBL/GenBank/DDBJ whole genome shotgun (WGS) entry which is preliminary data.</text>
</comment>
<keyword evidence="5" id="KW-1185">Reference proteome</keyword>
<reference evidence="4 5" key="1">
    <citation type="journal article" date="2014" name="Nat. Genet.">
        <title>Genome sequence of the hot pepper provides insights into the evolution of pungency in Capsicum species.</title>
        <authorList>
            <person name="Kim S."/>
            <person name="Park M."/>
            <person name="Yeom S.I."/>
            <person name="Kim Y.M."/>
            <person name="Lee J.M."/>
            <person name="Lee H.A."/>
            <person name="Seo E."/>
            <person name="Choi J."/>
            <person name="Cheong K."/>
            <person name="Kim K.T."/>
            <person name="Jung K."/>
            <person name="Lee G.W."/>
            <person name="Oh S.K."/>
            <person name="Bae C."/>
            <person name="Kim S.B."/>
            <person name="Lee H.Y."/>
            <person name="Kim S.Y."/>
            <person name="Kim M.S."/>
            <person name="Kang B.C."/>
            <person name="Jo Y.D."/>
            <person name="Yang H.B."/>
            <person name="Jeong H.J."/>
            <person name="Kang W.H."/>
            <person name="Kwon J.K."/>
            <person name="Shin C."/>
            <person name="Lim J.Y."/>
            <person name="Park J.H."/>
            <person name="Huh J.H."/>
            <person name="Kim J.S."/>
            <person name="Kim B.D."/>
            <person name="Cohen O."/>
            <person name="Paran I."/>
            <person name="Suh M.C."/>
            <person name="Lee S.B."/>
            <person name="Kim Y.K."/>
            <person name="Shin Y."/>
            <person name="Noh S.J."/>
            <person name="Park J."/>
            <person name="Seo Y.S."/>
            <person name="Kwon S.Y."/>
            <person name="Kim H.A."/>
            <person name="Park J.M."/>
            <person name="Kim H.J."/>
            <person name="Choi S.B."/>
            <person name="Bosland P.W."/>
            <person name="Reeves G."/>
            <person name="Jo S.H."/>
            <person name="Lee B.W."/>
            <person name="Cho H.T."/>
            <person name="Choi H.S."/>
            <person name="Lee M.S."/>
            <person name="Yu Y."/>
            <person name="Do Choi Y."/>
            <person name="Park B.S."/>
            <person name="van Deynze A."/>
            <person name="Ashrafi H."/>
            <person name="Hill T."/>
            <person name="Kim W.T."/>
            <person name="Pai H.S."/>
            <person name="Ahn H.K."/>
            <person name="Yeam I."/>
            <person name="Giovannoni J.J."/>
            <person name="Rose J.K."/>
            <person name="Sorensen I."/>
            <person name="Lee S.J."/>
            <person name="Kim R.W."/>
            <person name="Choi I.Y."/>
            <person name="Choi B.S."/>
            <person name="Lim J.S."/>
            <person name="Lee Y.H."/>
            <person name="Choi D."/>
        </authorList>
    </citation>
    <scope>NUCLEOTIDE SEQUENCE [LARGE SCALE GENOMIC DNA]</scope>
    <source>
        <strain evidence="5">cv. CM334</strain>
    </source>
</reference>
<evidence type="ECO:0000313" key="5">
    <source>
        <dbReference type="Proteomes" id="UP000222542"/>
    </source>
</evidence>
<protein>
    <recommendedName>
        <fullName evidence="3">Tr-type G domain-containing protein</fullName>
    </recommendedName>
</protein>
<dbReference type="InterPro" id="IPR027417">
    <property type="entry name" value="P-loop_NTPase"/>
</dbReference>
<sequence>MPQRIMLVKKDHDVGPRHRVKHGSVVTISNLGKKKIQISIIVIGHVDYGKSITIGHLIYKLSGIDKHAIERFEKEATKINKRSFKYAWVLDKPRADSERGITIVIALGKFETTKYCCTVIDSPRKRDFI</sequence>
<feature type="domain" description="Tr-type G" evidence="3">
    <location>
        <begin position="38"/>
        <end position="129"/>
    </location>
</feature>
<dbReference type="AlphaFoldDB" id="A0A2G2ZIA0"/>
<evidence type="ECO:0000259" key="3">
    <source>
        <dbReference type="Pfam" id="PF00009"/>
    </source>
</evidence>
<accession>A0A2G2ZIA0</accession>
<dbReference type="SUPFAM" id="SSF52540">
    <property type="entry name" value="P-loop containing nucleoside triphosphate hydrolases"/>
    <property type="match status" value="1"/>
</dbReference>
<dbReference type="InterPro" id="IPR000795">
    <property type="entry name" value="T_Tr_GTP-bd_dom"/>
</dbReference>
<proteinExistence type="predicted"/>
<gene>
    <name evidence="4" type="ORF">T459_14679</name>
</gene>
<dbReference type="Proteomes" id="UP000222542">
    <property type="component" value="Unassembled WGS sequence"/>
</dbReference>
<dbReference type="Gramene" id="PHT81664">
    <property type="protein sequence ID" value="PHT81664"/>
    <property type="gene ID" value="T459_14679"/>
</dbReference>
<evidence type="ECO:0000256" key="1">
    <source>
        <dbReference type="ARBA" id="ARBA00022741"/>
    </source>
</evidence>
<dbReference type="GO" id="GO:0005525">
    <property type="term" value="F:GTP binding"/>
    <property type="evidence" value="ECO:0007669"/>
    <property type="project" value="UniProtKB-KW"/>
</dbReference>
<name>A0A2G2ZIA0_CAPAN</name>
<dbReference type="GO" id="GO:0003924">
    <property type="term" value="F:GTPase activity"/>
    <property type="evidence" value="ECO:0007669"/>
    <property type="project" value="InterPro"/>
</dbReference>
<dbReference type="PRINTS" id="PR00315">
    <property type="entry name" value="ELONGATNFCT"/>
</dbReference>
<reference evidence="4 5" key="2">
    <citation type="journal article" date="2017" name="Genome Biol.">
        <title>New reference genome sequences of hot pepper reveal the massive evolution of plant disease-resistance genes by retroduplication.</title>
        <authorList>
            <person name="Kim S."/>
            <person name="Park J."/>
            <person name="Yeom S.I."/>
            <person name="Kim Y.M."/>
            <person name="Seo E."/>
            <person name="Kim K.T."/>
            <person name="Kim M.S."/>
            <person name="Lee J.M."/>
            <person name="Cheong K."/>
            <person name="Shin H.S."/>
            <person name="Kim S.B."/>
            <person name="Han K."/>
            <person name="Lee J."/>
            <person name="Park M."/>
            <person name="Lee H.A."/>
            <person name="Lee H.Y."/>
            <person name="Lee Y."/>
            <person name="Oh S."/>
            <person name="Lee J.H."/>
            <person name="Choi E."/>
            <person name="Choi E."/>
            <person name="Lee S.E."/>
            <person name="Jeon J."/>
            <person name="Kim H."/>
            <person name="Choi G."/>
            <person name="Song H."/>
            <person name="Lee J."/>
            <person name="Lee S.C."/>
            <person name="Kwon J.K."/>
            <person name="Lee H.Y."/>
            <person name="Koo N."/>
            <person name="Hong Y."/>
            <person name="Kim R.W."/>
            <person name="Kang W.H."/>
            <person name="Huh J.H."/>
            <person name="Kang B.C."/>
            <person name="Yang T.J."/>
            <person name="Lee Y.H."/>
            <person name="Bennetzen J.L."/>
            <person name="Choi D."/>
        </authorList>
    </citation>
    <scope>NUCLEOTIDE SEQUENCE [LARGE SCALE GENOMIC DNA]</scope>
    <source>
        <strain evidence="5">cv. CM334</strain>
    </source>
</reference>
<dbReference type="EMBL" id="AYRZ02000005">
    <property type="protein sequence ID" value="PHT81664.1"/>
    <property type="molecule type" value="Genomic_DNA"/>
</dbReference>
<dbReference type="PANTHER" id="PTHR23115">
    <property type="entry name" value="TRANSLATION FACTOR"/>
    <property type="match status" value="1"/>
</dbReference>
<dbReference type="STRING" id="4072.A0A2G2ZIA0"/>
<evidence type="ECO:0000313" key="4">
    <source>
        <dbReference type="EMBL" id="PHT81664.1"/>
    </source>
</evidence>
<keyword evidence="1" id="KW-0547">Nucleotide-binding</keyword>
<dbReference type="Pfam" id="PF00009">
    <property type="entry name" value="GTP_EFTU"/>
    <property type="match status" value="1"/>
</dbReference>
<evidence type="ECO:0000256" key="2">
    <source>
        <dbReference type="ARBA" id="ARBA00023134"/>
    </source>
</evidence>
<dbReference type="InterPro" id="IPR050100">
    <property type="entry name" value="TRAFAC_GTPase_members"/>
</dbReference>
<organism evidence="4 5">
    <name type="scientific">Capsicum annuum</name>
    <name type="common">Capsicum pepper</name>
    <dbReference type="NCBI Taxonomy" id="4072"/>
    <lineage>
        <taxon>Eukaryota</taxon>
        <taxon>Viridiplantae</taxon>
        <taxon>Streptophyta</taxon>
        <taxon>Embryophyta</taxon>
        <taxon>Tracheophyta</taxon>
        <taxon>Spermatophyta</taxon>
        <taxon>Magnoliopsida</taxon>
        <taxon>eudicotyledons</taxon>
        <taxon>Gunneridae</taxon>
        <taxon>Pentapetalae</taxon>
        <taxon>asterids</taxon>
        <taxon>lamiids</taxon>
        <taxon>Solanales</taxon>
        <taxon>Solanaceae</taxon>
        <taxon>Solanoideae</taxon>
        <taxon>Capsiceae</taxon>
        <taxon>Capsicum</taxon>
    </lineage>
</organism>